<accession>A0ABP6V5Q4</accession>
<dbReference type="InterPro" id="IPR036291">
    <property type="entry name" value="NAD(P)-bd_dom_sf"/>
</dbReference>
<dbReference type="EMBL" id="BAAAZN010000001">
    <property type="protein sequence ID" value="GAA3527272.1"/>
    <property type="molecule type" value="Genomic_DNA"/>
</dbReference>
<evidence type="ECO:0000313" key="4">
    <source>
        <dbReference type="Proteomes" id="UP001500689"/>
    </source>
</evidence>
<name>A0ABP6V5Q4_9PSEU</name>
<proteinExistence type="inferred from homology"/>
<dbReference type="Proteomes" id="UP001500689">
    <property type="component" value="Unassembled WGS sequence"/>
</dbReference>
<protein>
    <submittedName>
        <fullName evidence="3">SDR family NAD(P)-dependent oxidoreductase</fullName>
    </submittedName>
</protein>
<dbReference type="Pfam" id="PF00106">
    <property type="entry name" value="adh_short"/>
    <property type="match status" value="1"/>
</dbReference>
<gene>
    <name evidence="3" type="ORF">GCM10022222_07830</name>
</gene>
<reference evidence="4" key="1">
    <citation type="journal article" date="2019" name="Int. J. Syst. Evol. Microbiol.">
        <title>The Global Catalogue of Microorganisms (GCM) 10K type strain sequencing project: providing services to taxonomists for standard genome sequencing and annotation.</title>
        <authorList>
            <consortium name="The Broad Institute Genomics Platform"/>
            <consortium name="The Broad Institute Genome Sequencing Center for Infectious Disease"/>
            <person name="Wu L."/>
            <person name="Ma J."/>
        </authorList>
    </citation>
    <scope>NUCLEOTIDE SEQUENCE [LARGE SCALE GENOMIC DNA]</scope>
    <source>
        <strain evidence="4">JCM 16898</strain>
    </source>
</reference>
<dbReference type="SUPFAM" id="SSF51735">
    <property type="entry name" value="NAD(P)-binding Rossmann-fold domains"/>
    <property type="match status" value="1"/>
</dbReference>
<comment type="similarity">
    <text evidence="1">Belongs to the short-chain dehydrogenases/reductases (SDR) family.</text>
</comment>
<comment type="caution">
    <text evidence="3">The sequence shown here is derived from an EMBL/GenBank/DDBJ whole genome shotgun (WGS) entry which is preliminary data.</text>
</comment>
<dbReference type="PANTHER" id="PTHR24320:SF152">
    <property type="entry name" value="SHORT-CHAIN DEHYDROGENASE_REDUCTASE FAMILY PROTEIN"/>
    <property type="match status" value="1"/>
</dbReference>
<dbReference type="InterPro" id="IPR002347">
    <property type="entry name" value="SDR_fam"/>
</dbReference>
<keyword evidence="2" id="KW-0560">Oxidoreductase</keyword>
<organism evidence="3 4">
    <name type="scientific">Amycolatopsis ultiminotia</name>
    <dbReference type="NCBI Taxonomy" id="543629"/>
    <lineage>
        <taxon>Bacteria</taxon>
        <taxon>Bacillati</taxon>
        <taxon>Actinomycetota</taxon>
        <taxon>Actinomycetes</taxon>
        <taxon>Pseudonocardiales</taxon>
        <taxon>Pseudonocardiaceae</taxon>
        <taxon>Amycolatopsis</taxon>
    </lineage>
</organism>
<dbReference type="PANTHER" id="PTHR24320">
    <property type="entry name" value="RETINOL DEHYDROGENASE"/>
    <property type="match status" value="1"/>
</dbReference>
<evidence type="ECO:0000313" key="3">
    <source>
        <dbReference type="EMBL" id="GAA3527272.1"/>
    </source>
</evidence>
<evidence type="ECO:0000256" key="2">
    <source>
        <dbReference type="ARBA" id="ARBA00023002"/>
    </source>
</evidence>
<evidence type="ECO:0000256" key="1">
    <source>
        <dbReference type="ARBA" id="ARBA00006484"/>
    </source>
</evidence>
<sequence length="289" mass="31123">MTGATSGLGAVAARLLTADPEIRLLAGTRGKQVDGAETEQLDLGQLAGVREFARKIIARLGDSKIDILVLNAGISSPGDRPSTEDGYEVVFATNHLAHYLLLRLLTPHLSPTANIVVTTSDTHDPKINKLAAPHHAYADLLARVPDGGPAKGRAAFRAYASSKLCNLLTARAFAHFTEAEGHQFQVIAYNPGFTPATQLNREAGRVIRTAMRTLLPLARKFMHINSVDEAGRTLRDLALGEIRPPAGRIYASLAQGKLVWPDPSRLAQSNDAMTSLWQESAALVDMRPL</sequence>
<dbReference type="Gene3D" id="3.40.50.720">
    <property type="entry name" value="NAD(P)-binding Rossmann-like Domain"/>
    <property type="match status" value="1"/>
</dbReference>
<keyword evidence="4" id="KW-1185">Reference proteome</keyword>